<dbReference type="Pfam" id="PF00990">
    <property type="entry name" value="GGDEF"/>
    <property type="match status" value="1"/>
</dbReference>
<dbReference type="InterPro" id="IPR050469">
    <property type="entry name" value="Diguanylate_Cyclase"/>
</dbReference>
<keyword evidence="3" id="KW-1133">Transmembrane helix</keyword>
<dbReference type="EMBL" id="CP001649">
    <property type="protein sequence ID" value="ACS80839.1"/>
    <property type="molecule type" value="Genomic_DNA"/>
</dbReference>
<dbReference type="InterPro" id="IPR029787">
    <property type="entry name" value="Nucleotide_cyclase"/>
</dbReference>
<feature type="transmembrane region" description="Helical" evidence="3">
    <location>
        <begin position="167"/>
        <end position="190"/>
    </location>
</feature>
<dbReference type="CDD" id="cd01949">
    <property type="entry name" value="GGDEF"/>
    <property type="match status" value="1"/>
</dbReference>
<feature type="transmembrane region" description="Helical" evidence="3">
    <location>
        <begin position="141"/>
        <end position="161"/>
    </location>
</feature>
<keyword evidence="3" id="KW-0472">Membrane</keyword>
<dbReference type="PROSITE" id="PS50887">
    <property type="entry name" value="GGDEF"/>
    <property type="match status" value="1"/>
</dbReference>
<keyword evidence="6" id="KW-1185">Reference proteome</keyword>
<dbReference type="SUPFAM" id="SSF55073">
    <property type="entry name" value="Nucleotide cyclase"/>
    <property type="match status" value="1"/>
</dbReference>
<dbReference type="Proteomes" id="UP000002601">
    <property type="component" value="Chromosome"/>
</dbReference>
<evidence type="ECO:0000256" key="2">
    <source>
        <dbReference type="ARBA" id="ARBA00034247"/>
    </source>
</evidence>
<sequence length="383" mass="42834">MDKLNFMGEFKDSALEDSFQRDKWPSVRFRLLFLYLVTIVAYIACGYSHYGDLGPGAEFHTILLGSLSACLLGSFAFILLWADKVSRRVQYFCMSLCMFSVMAAESLELLVKFSDIGSLSVPVTVFIVLAYYILLPPRIIMPFIASVCGSVLYLSVLATVLPVQSSSFLNSACYLVLANIFGAFFLYTFGRSLRREYAAMEDLKKLVAVDELTGVCSRRRVLEAGDCIFKSALRFNNKLSVLMMDIDHFKKVNDDHGHCVGDEVLKETASRCSDVLREVDHFGRLGGEEFLVILPHSGVHDGIKVAERLRSCVRERMFKVGESYLPVSVSIGVAELRGHGDFKSLIQEADEQLYRAKKCGRDLVCPASLKIVRQVQSNEVSVK</sequence>
<dbReference type="HOGENOM" id="CLU_000445_11_1_7"/>
<organism evidence="5 6">
    <name type="scientific">Maridesulfovibrio salexigens (strain ATCC 14822 / DSM 2638 / NCIMB 8403 / VKM B-1763)</name>
    <name type="common">Desulfovibrio salexigens</name>
    <dbReference type="NCBI Taxonomy" id="526222"/>
    <lineage>
        <taxon>Bacteria</taxon>
        <taxon>Pseudomonadati</taxon>
        <taxon>Thermodesulfobacteriota</taxon>
        <taxon>Desulfovibrionia</taxon>
        <taxon>Desulfovibrionales</taxon>
        <taxon>Desulfovibrionaceae</taxon>
        <taxon>Maridesulfovibrio</taxon>
    </lineage>
</organism>
<feature type="transmembrane region" description="Helical" evidence="3">
    <location>
        <begin position="89"/>
        <end position="110"/>
    </location>
</feature>
<dbReference type="eggNOG" id="COG3706">
    <property type="taxonomic scope" value="Bacteria"/>
</dbReference>
<dbReference type="InterPro" id="IPR000160">
    <property type="entry name" value="GGDEF_dom"/>
</dbReference>
<gene>
    <name evidence="5" type="ordered locus">Desal_2786</name>
</gene>
<dbReference type="EC" id="2.7.7.65" evidence="1"/>
<keyword evidence="3" id="KW-0812">Transmembrane</keyword>
<feature type="transmembrane region" description="Helical" evidence="3">
    <location>
        <begin position="62"/>
        <end position="82"/>
    </location>
</feature>
<evidence type="ECO:0000256" key="3">
    <source>
        <dbReference type="SAM" id="Phobius"/>
    </source>
</evidence>
<evidence type="ECO:0000313" key="5">
    <source>
        <dbReference type="EMBL" id="ACS80839.1"/>
    </source>
</evidence>
<evidence type="ECO:0000313" key="6">
    <source>
        <dbReference type="Proteomes" id="UP000002601"/>
    </source>
</evidence>
<dbReference type="GO" id="GO:0052621">
    <property type="term" value="F:diguanylate cyclase activity"/>
    <property type="evidence" value="ECO:0007669"/>
    <property type="project" value="UniProtKB-EC"/>
</dbReference>
<proteinExistence type="predicted"/>
<dbReference type="NCBIfam" id="TIGR00254">
    <property type="entry name" value="GGDEF"/>
    <property type="match status" value="1"/>
</dbReference>
<protein>
    <recommendedName>
        <fullName evidence="1">diguanylate cyclase</fullName>
        <ecNumber evidence="1">2.7.7.65</ecNumber>
    </recommendedName>
</protein>
<dbReference type="PANTHER" id="PTHR45138">
    <property type="entry name" value="REGULATORY COMPONENTS OF SENSORY TRANSDUCTION SYSTEM"/>
    <property type="match status" value="1"/>
</dbReference>
<evidence type="ECO:0000256" key="1">
    <source>
        <dbReference type="ARBA" id="ARBA00012528"/>
    </source>
</evidence>
<dbReference type="FunFam" id="3.30.70.270:FF:000001">
    <property type="entry name" value="Diguanylate cyclase domain protein"/>
    <property type="match status" value="1"/>
</dbReference>
<dbReference type="Gene3D" id="3.30.70.270">
    <property type="match status" value="1"/>
</dbReference>
<feature type="transmembrane region" description="Helical" evidence="3">
    <location>
        <begin position="31"/>
        <end position="50"/>
    </location>
</feature>
<comment type="catalytic activity">
    <reaction evidence="2">
        <text>2 GTP = 3',3'-c-di-GMP + 2 diphosphate</text>
        <dbReference type="Rhea" id="RHEA:24898"/>
        <dbReference type="ChEBI" id="CHEBI:33019"/>
        <dbReference type="ChEBI" id="CHEBI:37565"/>
        <dbReference type="ChEBI" id="CHEBI:58805"/>
        <dbReference type="EC" id="2.7.7.65"/>
    </reaction>
</comment>
<accession>C6BZK2</accession>
<dbReference type="InterPro" id="IPR043128">
    <property type="entry name" value="Rev_trsase/Diguanyl_cyclase"/>
</dbReference>
<dbReference type="STRING" id="526222.Desal_2786"/>
<feature type="domain" description="GGDEF" evidence="4">
    <location>
        <begin position="237"/>
        <end position="369"/>
    </location>
</feature>
<evidence type="ECO:0000259" key="4">
    <source>
        <dbReference type="PROSITE" id="PS50887"/>
    </source>
</evidence>
<dbReference type="OrthoDB" id="9813903at2"/>
<dbReference type="PANTHER" id="PTHR45138:SF9">
    <property type="entry name" value="DIGUANYLATE CYCLASE DGCM-RELATED"/>
    <property type="match status" value="1"/>
</dbReference>
<reference evidence="5 6" key="1">
    <citation type="submission" date="2009-06" db="EMBL/GenBank/DDBJ databases">
        <title>Complete sequence of Desulfovibrio salexigens DSM 2638.</title>
        <authorList>
            <consortium name="US DOE Joint Genome Institute"/>
            <person name="Lucas S."/>
            <person name="Copeland A."/>
            <person name="Lapidus A."/>
            <person name="Glavina del Rio T."/>
            <person name="Tice H."/>
            <person name="Bruce D."/>
            <person name="Goodwin L."/>
            <person name="Pitluck S."/>
            <person name="Munk A.C."/>
            <person name="Brettin T."/>
            <person name="Detter J.C."/>
            <person name="Han C."/>
            <person name="Tapia R."/>
            <person name="Larimer F."/>
            <person name="Land M."/>
            <person name="Hauser L."/>
            <person name="Kyrpides N."/>
            <person name="Anderson I."/>
            <person name="Wall J.D."/>
            <person name="Arkin A.P."/>
            <person name="Dehal P."/>
            <person name="Chivian D."/>
            <person name="Giles B."/>
            <person name="Hazen T.C."/>
        </authorList>
    </citation>
    <scope>NUCLEOTIDE SEQUENCE [LARGE SCALE GENOMIC DNA]</scope>
    <source>
        <strain evidence="6">ATCC 14822 / DSM 2638 / NCIMB 8403 / VKM B-1763</strain>
    </source>
</reference>
<dbReference type="KEGG" id="dsa:Desal_2786"/>
<feature type="transmembrane region" description="Helical" evidence="3">
    <location>
        <begin position="116"/>
        <end position="134"/>
    </location>
</feature>
<dbReference type="SMART" id="SM00267">
    <property type="entry name" value="GGDEF"/>
    <property type="match status" value="1"/>
</dbReference>
<dbReference type="AlphaFoldDB" id="C6BZK2"/>
<name>C6BZK2_MARSD</name>